<dbReference type="Proteomes" id="UP000662736">
    <property type="component" value="Chromosome"/>
</dbReference>
<sequence length="491" mass="55147">MNISLTVDSYFEYFLTLLGWIINNGIWDLLVQTGIFAAPILFHVIGLFLKVREQGDDEGEKGRLLASWIETKIYIALIIMVLTCLPLFNVSYTTLQFNTERMKSCGHSIYKPSDTGLSSLSSELNGKSATLPLWWAFTYSVGKGLTHGAVSIIPCKADLRQIRFEVQNTQIANPVLRQEVQDFVEQCFIPSRTKIKREQTFLNEAQARDIDWIGSSLFINISGFYDNYRSKLPRSQWSYSLPRDSGLPNTGNGGFPTCKEWWADSRIGLRARLLTQFEPSLLNRMQKIWGNPSEYEDSIIRRLVSPQNITVSSGYAYGGYGGNTDPSWSNTIARTAGTAANSIASVAMFPAFDSIRQSLPMVQGLIILALIVSIPIITIFSGYSIKTIMTISTMLVGLFFLSFWWELARWLDSWILSAMYDSDTHSRWNLAGIQNTQDDLILQFVLGTMFIVLPTLWFGMLSWAGFSFGTVIANSVTRGTNSSSNKFPVPK</sequence>
<keyword evidence="1" id="KW-1133">Transmembrane helix</keyword>
<evidence type="ECO:0000313" key="3">
    <source>
        <dbReference type="EMBL" id="QKY72753.1"/>
    </source>
</evidence>
<feature type="transmembrane region" description="Helical" evidence="1">
    <location>
        <begin position="387"/>
        <end position="405"/>
    </location>
</feature>
<dbReference type="Proteomes" id="UP000509790">
    <property type="component" value="Chromosome"/>
</dbReference>
<keyword evidence="1" id="KW-0472">Membrane</keyword>
<evidence type="ECO:0000313" key="6">
    <source>
        <dbReference type="Proteomes" id="UP000509790"/>
    </source>
</evidence>
<evidence type="ECO:0000256" key="1">
    <source>
        <dbReference type="SAM" id="Phobius"/>
    </source>
</evidence>
<dbReference type="AlphaFoldDB" id="A0A084EZA3"/>
<name>A0A084EZA3_GLAPU</name>
<feature type="transmembrane region" description="Helical" evidence="1">
    <location>
        <begin position="29"/>
        <end position="51"/>
    </location>
</feature>
<evidence type="ECO:0000259" key="2">
    <source>
        <dbReference type="Pfam" id="PF07916"/>
    </source>
</evidence>
<dbReference type="Pfam" id="PF07916">
    <property type="entry name" value="TraG_N"/>
    <property type="match status" value="1"/>
</dbReference>
<dbReference type="RefSeq" id="WP_021112587.1">
    <property type="nucleotide sequence ID" value="NZ_CP041334.1"/>
</dbReference>
<dbReference type="InterPro" id="IPR012931">
    <property type="entry name" value="TraG_N_Proteobacteria"/>
</dbReference>
<dbReference type="Proteomes" id="UP001222296">
    <property type="component" value="Chromosome"/>
</dbReference>
<feature type="transmembrane region" description="Helical" evidence="1">
    <location>
        <begin position="361"/>
        <end position="380"/>
    </location>
</feature>
<dbReference type="EMBL" id="CP071491">
    <property type="protein sequence ID" value="QSX16198.1"/>
    <property type="molecule type" value="Genomic_DNA"/>
</dbReference>
<gene>
    <name evidence="3" type="ORF">FLK62_05465</name>
    <name evidence="4" type="ORF">J1G54_07330</name>
    <name evidence="5" type="ORF">QBL01_05135</name>
</gene>
<dbReference type="GeneID" id="66619400"/>
<organism evidence="3 6">
    <name type="scientific">Glaesserella parasuis</name>
    <name type="common">Haemophilus parasuis</name>
    <dbReference type="NCBI Taxonomy" id="738"/>
    <lineage>
        <taxon>Bacteria</taxon>
        <taxon>Pseudomonadati</taxon>
        <taxon>Pseudomonadota</taxon>
        <taxon>Gammaproteobacteria</taxon>
        <taxon>Pasteurellales</taxon>
        <taxon>Pasteurellaceae</taxon>
        <taxon>Glaesserella</taxon>
    </lineage>
</organism>
<dbReference type="OrthoDB" id="5645662at2"/>
<protein>
    <submittedName>
        <fullName evidence="3 4">Conjugal transfer protein TraG</fullName>
    </submittedName>
</protein>
<feature type="transmembrane region" description="Helical" evidence="1">
    <location>
        <begin position="72"/>
        <end position="92"/>
    </location>
</feature>
<dbReference type="EMBL" id="CP041334">
    <property type="protein sequence ID" value="QKY72753.1"/>
    <property type="molecule type" value="Genomic_DNA"/>
</dbReference>
<proteinExistence type="predicted"/>
<keyword evidence="1" id="KW-0812">Transmembrane</keyword>
<reference evidence="5" key="3">
    <citation type="submission" date="2023-04" db="EMBL/GenBank/DDBJ databases">
        <title>Molecular characterization of the Integrative and Conjugative elements harboring multidrug-resistance gene from Glaesserella (Haemophilus) parasuis.</title>
        <authorList>
            <person name="Che Y."/>
            <person name="Zhou L."/>
        </authorList>
    </citation>
    <scope>NUCLEOTIDE SEQUENCE</scope>
    <source>
        <strain evidence="5">Z44</strain>
    </source>
</reference>
<reference evidence="3 6" key="1">
    <citation type="submission" date="2019-06" db="EMBL/GenBank/DDBJ databases">
        <title>Complete genome sequence of Haemophilus parasuis HPS412.</title>
        <authorList>
            <person name="Yang S."/>
            <person name="Huang C."/>
        </authorList>
    </citation>
    <scope>NUCLEOTIDE SEQUENCE [LARGE SCALE GENOMIC DNA]</scope>
    <source>
        <strain evidence="3 6">HPS412</strain>
    </source>
</reference>
<evidence type="ECO:0000313" key="5">
    <source>
        <dbReference type="EMBL" id="WGE10960.1"/>
    </source>
</evidence>
<accession>A0A084EZA3</accession>
<feature type="domain" description="TraG N-terminal Proteobacteria" evidence="2">
    <location>
        <begin position="12"/>
        <end position="483"/>
    </location>
</feature>
<reference evidence="4" key="2">
    <citation type="submission" date="2021-03" db="EMBL/GenBank/DDBJ databases">
        <title>Characterization of a novel Integrative Conjugative Element in Glaesserella parasuis.</title>
        <authorList>
            <person name="Hu G."/>
            <person name="Sun H."/>
        </authorList>
    </citation>
    <scope>NUCLEOTIDE SEQUENCE</scope>
    <source>
        <strain evidence="4">GHP1807</strain>
    </source>
</reference>
<evidence type="ECO:0000313" key="4">
    <source>
        <dbReference type="EMBL" id="QSX16198.1"/>
    </source>
</evidence>
<dbReference type="EMBL" id="CP121769">
    <property type="protein sequence ID" value="WGE10960.1"/>
    <property type="molecule type" value="Genomic_DNA"/>
</dbReference>